<organism evidence="1 2">
    <name type="scientific">Panagrolaimus sp. JU765</name>
    <dbReference type="NCBI Taxonomy" id="591449"/>
    <lineage>
        <taxon>Eukaryota</taxon>
        <taxon>Metazoa</taxon>
        <taxon>Ecdysozoa</taxon>
        <taxon>Nematoda</taxon>
        <taxon>Chromadorea</taxon>
        <taxon>Rhabditida</taxon>
        <taxon>Tylenchina</taxon>
        <taxon>Panagrolaimomorpha</taxon>
        <taxon>Panagrolaimoidea</taxon>
        <taxon>Panagrolaimidae</taxon>
        <taxon>Panagrolaimus</taxon>
    </lineage>
</organism>
<dbReference type="Proteomes" id="UP000887576">
    <property type="component" value="Unplaced"/>
</dbReference>
<reference evidence="2" key="1">
    <citation type="submission" date="2022-11" db="UniProtKB">
        <authorList>
            <consortium name="WormBaseParasite"/>
        </authorList>
    </citation>
    <scope>IDENTIFICATION</scope>
</reference>
<proteinExistence type="predicted"/>
<evidence type="ECO:0000313" key="2">
    <source>
        <dbReference type="WBParaSite" id="JU765_v2.g16166.t2"/>
    </source>
</evidence>
<accession>A0AC34QGW0</accession>
<name>A0AC34QGW0_9BILA</name>
<protein>
    <submittedName>
        <fullName evidence="2">Uncharacterized protein</fullName>
    </submittedName>
</protein>
<evidence type="ECO:0000313" key="1">
    <source>
        <dbReference type="Proteomes" id="UP000887576"/>
    </source>
</evidence>
<dbReference type="WBParaSite" id="JU765_v2.g16166.t2">
    <property type="protein sequence ID" value="JU765_v2.g16166.t2"/>
    <property type="gene ID" value="JU765_v2.g16166"/>
</dbReference>
<sequence>MSSIFHNREQYLYGIKELFSALVKTMPKVKITPLRDTLIENGVAAAEKFDKAVLKKLDWPSIPGKRSPEGGNGGDFYHEMIKVKWEHDKLILTTHFGVDVQEPMGHRSGNEIIFDGNFIAQLDADVVYFPEKHLMNLHYKDFLISGNEIIFDGNFIAQLDADVAYFPEKHLMNLHSKDFLMFVCVQTTTTKEKMFRAIKIPHGCGILIEAFVAHSMPIPLHDDSVEFKCYHRNANSVAQFKLVEPLHVDLNDIDESTTITVAKLVEGAENTTKIKLPNDFSSELLKIEEATQKNICNYGLLVENCHDYEEKVTHVSWPCTAHLFTFPGLEIHQEDMVTSCKSEELIQDFKMTWIPHTINSNEKVIRFNGLTGLFEGAEGKPGVEFDSTTGIYKVNTLQTRPDGSFYLFQKTKHHKFIMVLAKSDKHTCEPIKETLKAFVFEPGQGIRLEPYVWHSVPILLAIDDSATFREIVAETNANVVANVEFESNGPLRLTF</sequence>